<organism evidence="2 3">
    <name type="scientific">Trichonephila inaurata madagascariensis</name>
    <dbReference type="NCBI Taxonomy" id="2747483"/>
    <lineage>
        <taxon>Eukaryota</taxon>
        <taxon>Metazoa</taxon>
        <taxon>Ecdysozoa</taxon>
        <taxon>Arthropoda</taxon>
        <taxon>Chelicerata</taxon>
        <taxon>Arachnida</taxon>
        <taxon>Araneae</taxon>
        <taxon>Araneomorphae</taxon>
        <taxon>Entelegynae</taxon>
        <taxon>Araneoidea</taxon>
        <taxon>Nephilidae</taxon>
        <taxon>Trichonephila</taxon>
        <taxon>Trichonephila inaurata</taxon>
    </lineage>
</organism>
<dbReference type="OrthoDB" id="6436836at2759"/>
<keyword evidence="3" id="KW-1185">Reference proteome</keyword>
<dbReference type="Proteomes" id="UP000886998">
    <property type="component" value="Unassembled WGS sequence"/>
</dbReference>
<comment type="caution">
    <text evidence="2">The sequence shown here is derived from an EMBL/GenBank/DDBJ whole genome shotgun (WGS) entry which is preliminary data.</text>
</comment>
<name>A0A8X7C6D2_9ARAC</name>
<evidence type="ECO:0000313" key="3">
    <source>
        <dbReference type="Proteomes" id="UP000886998"/>
    </source>
</evidence>
<proteinExistence type="predicted"/>
<evidence type="ECO:0000256" key="1">
    <source>
        <dbReference type="SAM" id="MobiDB-lite"/>
    </source>
</evidence>
<feature type="compositionally biased region" description="Basic and acidic residues" evidence="1">
    <location>
        <begin position="13"/>
        <end position="22"/>
    </location>
</feature>
<gene>
    <name evidence="2" type="ORF">TNIN_82391</name>
</gene>
<feature type="compositionally biased region" description="Polar residues" evidence="1">
    <location>
        <begin position="58"/>
        <end position="69"/>
    </location>
</feature>
<feature type="compositionally biased region" description="Basic residues" evidence="1">
    <location>
        <begin position="43"/>
        <end position="56"/>
    </location>
</feature>
<protein>
    <submittedName>
        <fullName evidence="2">Uncharacterized protein</fullName>
    </submittedName>
</protein>
<accession>A0A8X7C6D2</accession>
<reference evidence="2" key="1">
    <citation type="submission" date="2020-08" db="EMBL/GenBank/DDBJ databases">
        <title>Multicomponent nature underlies the extraordinary mechanical properties of spider dragline silk.</title>
        <authorList>
            <person name="Kono N."/>
            <person name="Nakamura H."/>
            <person name="Mori M."/>
            <person name="Yoshida Y."/>
            <person name="Ohtoshi R."/>
            <person name="Malay A.D."/>
            <person name="Moran D.A.P."/>
            <person name="Tomita M."/>
            <person name="Numata K."/>
            <person name="Arakawa K."/>
        </authorList>
    </citation>
    <scope>NUCLEOTIDE SEQUENCE</scope>
</reference>
<dbReference type="EMBL" id="BMAV01010471">
    <property type="protein sequence ID" value="GFY55563.1"/>
    <property type="molecule type" value="Genomic_DNA"/>
</dbReference>
<evidence type="ECO:0000313" key="2">
    <source>
        <dbReference type="EMBL" id="GFY55563.1"/>
    </source>
</evidence>
<feature type="compositionally biased region" description="Basic and acidic residues" evidence="1">
    <location>
        <begin position="70"/>
        <end position="83"/>
    </location>
</feature>
<sequence>MNGSCSCSACEGNHSEASREPEPTELNCSDCSTTKRPTSSRIPNRRNRRRRRRTRNSHFANSTPSNQNRMSRENSKPSSKIETEDSDSDCSECRRNRRFDPQPSKILERESCSCNECIQEAEANHRVHLNHDENGRSNISGHIECCCCCSCSSSSASNVGTCNIPNCKDCTTSLSNGSNSNENSCGSDCEVCAHSQREDSPCECYRNMESTTDTATNRNSEDETPDFIHPIFRSNANNDRAESNLCDCADCRCAIECSDESCEDCGFNKSWVKDFEKK</sequence>
<feature type="region of interest" description="Disordered" evidence="1">
    <location>
        <begin position="1"/>
        <end position="93"/>
    </location>
</feature>
<feature type="compositionally biased region" description="Polar residues" evidence="1">
    <location>
        <begin position="26"/>
        <end position="35"/>
    </location>
</feature>
<dbReference type="AlphaFoldDB" id="A0A8X7C6D2"/>